<evidence type="ECO:0000256" key="4">
    <source>
        <dbReference type="ARBA" id="ARBA00022723"/>
    </source>
</evidence>
<dbReference type="Pfam" id="PF13499">
    <property type="entry name" value="EF-hand_7"/>
    <property type="match status" value="1"/>
</dbReference>
<keyword evidence="5" id="KW-0677">Repeat</keyword>
<evidence type="ECO:0000259" key="11">
    <source>
        <dbReference type="PROSITE" id="PS50222"/>
    </source>
</evidence>
<dbReference type="RefSeq" id="XP_007197932.2">
    <property type="nucleotide sequence ID" value="XM_007197870.2"/>
</dbReference>
<feature type="region of interest" description="Disordered" evidence="10">
    <location>
        <begin position="120"/>
        <end position="140"/>
    </location>
</feature>
<dbReference type="Gene3D" id="1.10.238.10">
    <property type="entry name" value="EF-hand"/>
    <property type="match status" value="2"/>
</dbReference>
<dbReference type="InterPro" id="IPR011992">
    <property type="entry name" value="EF-hand-dom_pair"/>
</dbReference>
<protein>
    <recommendedName>
        <fullName evidence="1">Guanylyl cyclase-activating protein 1</fullName>
    </recommendedName>
    <alternativeName>
        <fullName evidence="9">Guanylate cyclase activator 1A</fullName>
    </alternativeName>
</protein>
<evidence type="ECO:0000256" key="2">
    <source>
        <dbReference type="ARBA" id="ARBA00022606"/>
    </source>
</evidence>
<evidence type="ECO:0000256" key="3">
    <source>
        <dbReference type="ARBA" id="ARBA00022707"/>
    </source>
</evidence>
<dbReference type="CDD" id="cd00051">
    <property type="entry name" value="EFh"/>
    <property type="match status" value="2"/>
</dbReference>
<feature type="domain" description="EF-hand" evidence="11">
    <location>
        <begin position="284"/>
        <end position="319"/>
    </location>
</feature>
<accession>A0A384BDX2</accession>
<dbReference type="PROSITE" id="PS00018">
    <property type="entry name" value="EF_HAND_1"/>
    <property type="match status" value="3"/>
</dbReference>
<evidence type="ECO:0000256" key="10">
    <source>
        <dbReference type="SAM" id="MobiDB-lite"/>
    </source>
</evidence>
<evidence type="ECO:0000256" key="9">
    <source>
        <dbReference type="ARBA" id="ARBA00033141"/>
    </source>
</evidence>
<feature type="domain" description="EF-hand" evidence="11">
    <location>
        <begin position="240"/>
        <end position="275"/>
    </location>
</feature>
<sequence>MLPPAEQAPGRTVPPPPALLRTGLLTVSPGASTRPCPAPSSPPAHRETGAAGTAARREMRATWTGTSMPCLRAGTGNIENPFKTGGEGRGSDRIRTAAGWPPTLSWPSLAQICGTQACGRGGPSVRKPGGPGARSSREKNQSVWAIRLPWASVMGNVMDGKSVEELSSTECHQWYKKFMTECPSGQLTFYEFRQFFGLKNLSPWASQYVEQMFETFDFNKDGYIDFMEYVAALSLVLKGKVEQKLRWYFKLYDVDGNGCIDRDELLTIIRAIRTINPCSDSTMTAEEFTDTVFSKIDVNGDGELSLEEFMEGVQKDQMLLDTLTRSLDLTRIVRRLQNGEQDEEGAGGRESEAAEVAG</sequence>
<dbReference type="SMART" id="SM00054">
    <property type="entry name" value="EFh"/>
    <property type="match status" value="3"/>
</dbReference>
<dbReference type="Proteomes" id="UP001652580">
    <property type="component" value="Chromosome 10"/>
</dbReference>
<keyword evidence="8" id="KW-0844">Vision</keyword>
<dbReference type="PANTHER" id="PTHR23055:SF13">
    <property type="entry name" value="GUANYLYL CYCLASE-ACTIVATING PROTEIN 1"/>
    <property type="match status" value="1"/>
</dbReference>
<dbReference type="InterPro" id="IPR002048">
    <property type="entry name" value="EF_hand_dom"/>
</dbReference>
<gene>
    <name evidence="13" type="primary">GUCA1A</name>
</gene>
<evidence type="ECO:0000256" key="8">
    <source>
        <dbReference type="ARBA" id="ARBA00023305"/>
    </source>
</evidence>
<feature type="region of interest" description="Disordered" evidence="10">
    <location>
        <begin position="1"/>
        <end position="96"/>
    </location>
</feature>
<feature type="domain" description="EF-hand" evidence="11">
    <location>
        <begin position="204"/>
        <end position="239"/>
    </location>
</feature>
<keyword evidence="4" id="KW-0479">Metal-binding</keyword>
<dbReference type="InterPro" id="IPR018247">
    <property type="entry name" value="EF_Hand_1_Ca_BS"/>
</dbReference>
<keyword evidence="6" id="KW-0106">Calcium</keyword>
<evidence type="ECO:0000313" key="13">
    <source>
        <dbReference type="RefSeq" id="XP_007197932.2"/>
    </source>
</evidence>
<dbReference type="InterPro" id="IPR028846">
    <property type="entry name" value="Recoverin"/>
</dbReference>
<evidence type="ECO:0000313" key="12">
    <source>
        <dbReference type="Proteomes" id="UP001652580"/>
    </source>
</evidence>
<dbReference type="GeneID" id="103006674"/>
<feature type="region of interest" description="Disordered" evidence="10">
    <location>
        <begin position="339"/>
        <end position="358"/>
    </location>
</feature>
<proteinExistence type="predicted"/>
<dbReference type="PROSITE" id="PS50222">
    <property type="entry name" value="EF_HAND_2"/>
    <property type="match status" value="3"/>
</dbReference>
<dbReference type="PANTHER" id="PTHR23055">
    <property type="entry name" value="CALCIUM BINDING PROTEINS"/>
    <property type="match status" value="1"/>
</dbReference>
<organism evidence="12 13">
    <name type="scientific">Balaenoptera acutorostrata</name>
    <name type="common">Common minke whale</name>
    <name type="synonym">Balaena rostrata</name>
    <dbReference type="NCBI Taxonomy" id="9767"/>
    <lineage>
        <taxon>Eukaryota</taxon>
        <taxon>Metazoa</taxon>
        <taxon>Chordata</taxon>
        <taxon>Craniata</taxon>
        <taxon>Vertebrata</taxon>
        <taxon>Euteleostomi</taxon>
        <taxon>Mammalia</taxon>
        <taxon>Eutheria</taxon>
        <taxon>Laurasiatheria</taxon>
        <taxon>Artiodactyla</taxon>
        <taxon>Whippomorpha</taxon>
        <taxon>Cetacea</taxon>
        <taxon>Mysticeti</taxon>
        <taxon>Balaenopteridae</taxon>
        <taxon>Balaenoptera</taxon>
    </lineage>
</organism>
<keyword evidence="12" id="KW-1185">Reference proteome</keyword>
<keyword evidence="3" id="KW-0519">Myristate</keyword>
<dbReference type="Pfam" id="PF00036">
    <property type="entry name" value="EF-hand_1"/>
    <property type="match status" value="1"/>
</dbReference>
<reference evidence="13" key="1">
    <citation type="submission" date="2025-08" db="UniProtKB">
        <authorList>
            <consortium name="RefSeq"/>
        </authorList>
    </citation>
    <scope>IDENTIFICATION</scope>
</reference>
<evidence type="ECO:0000256" key="7">
    <source>
        <dbReference type="ARBA" id="ARBA00023288"/>
    </source>
</evidence>
<evidence type="ECO:0000256" key="5">
    <source>
        <dbReference type="ARBA" id="ARBA00022737"/>
    </source>
</evidence>
<keyword evidence="7" id="KW-0449">Lipoprotein</keyword>
<dbReference type="PRINTS" id="PR00450">
    <property type="entry name" value="RECOVERIN"/>
</dbReference>
<evidence type="ECO:0000256" key="6">
    <source>
        <dbReference type="ARBA" id="ARBA00022837"/>
    </source>
</evidence>
<evidence type="ECO:0000256" key="1">
    <source>
        <dbReference type="ARBA" id="ARBA00014955"/>
    </source>
</evidence>
<name>A0A384BDX2_BALAC</name>
<keyword evidence="2" id="KW-0716">Sensory transduction</keyword>
<dbReference type="SUPFAM" id="SSF47473">
    <property type="entry name" value="EF-hand"/>
    <property type="match status" value="1"/>
</dbReference>